<dbReference type="PANTHER" id="PTHR36444:SF2">
    <property type="entry name" value="TRANSCRIPTIONAL REGULATOR PROTEIN YOBU-RELATED"/>
    <property type="match status" value="1"/>
</dbReference>
<accession>A0A7U6LA59</accession>
<dbReference type="Gene3D" id="3.20.80.10">
    <property type="entry name" value="Regulatory factor, effector binding domain"/>
    <property type="match status" value="1"/>
</dbReference>
<dbReference type="GeneID" id="84804063"/>
<dbReference type="InterPro" id="IPR010499">
    <property type="entry name" value="AraC_E-bd"/>
</dbReference>
<dbReference type="InterPro" id="IPR053182">
    <property type="entry name" value="YobU-like_regulator"/>
</dbReference>
<dbReference type="Pfam" id="PF14526">
    <property type="entry name" value="Cass2"/>
    <property type="match status" value="1"/>
</dbReference>
<protein>
    <submittedName>
        <fullName evidence="2">Transcription activator effector binding</fullName>
    </submittedName>
</protein>
<dbReference type="AlphaFoldDB" id="A0A7U6LA59"/>
<dbReference type="EMBL" id="AP019829">
    <property type="protein sequence ID" value="BBM42467.1"/>
    <property type="molecule type" value="Genomic_DNA"/>
</dbReference>
<reference evidence="2 3" key="1">
    <citation type="submission" date="2019-07" db="EMBL/GenBank/DDBJ databases">
        <title>Complete Genome Sequence of Leptotrichia wadei Strain JCM16777.</title>
        <authorList>
            <person name="Watanabe S."/>
            <person name="Cui L."/>
        </authorList>
    </citation>
    <scope>NUCLEOTIDE SEQUENCE [LARGE SCALE GENOMIC DNA]</scope>
    <source>
        <strain evidence="2 3">JCM16777</strain>
    </source>
</reference>
<dbReference type="InterPro" id="IPR029441">
    <property type="entry name" value="Cass2"/>
</dbReference>
<proteinExistence type="predicted"/>
<dbReference type="Proteomes" id="UP000321943">
    <property type="component" value="Chromosome"/>
</dbReference>
<dbReference type="PANTHER" id="PTHR36444">
    <property type="entry name" value="TRANSCRIPTIONAL REGULATOR PROTEIN YOBU-RELATED"/>
    <property type="match status" value="1"/>
</dbReference>
<feature type="domain" description="AraC effector-binding" evidence="1">
    <location>
        <begin position="53"/>
        <end position="209"/>
    </location>
</feature>
<dbReference type="InterPro" id="IPR011256">
    <property type="entry name" value="Reg_factor_effector_dom_sf"/>
</dbReference>
<organism evidence="2 3">
    <name type="scientific">Leptotrichia wadei</name>
    <dbReference type="NCBI Taxonomy" id="157687"/>
    <lineage>
        <taxon>Bacteria</taxon>
        <taxon>Fusobacteriati</taxon>
        <taxon>Fusobacteriota</taxon>
        <taxon>Fusobacteriia</taxon>
        <taxon>Fusobacteriales</taxon>
        <taxon>Leptotrichiaceae</taxon>
        <taxon>Leptotrichia</taxon>
    </lineage>
</organism>
<dbReference type="RefSeq" id="WP_018498622.1">
    <property type="nucleotide sequence ID" value="NZ_AP019829.2"/>
</dbReference>
<dbReference type="SUPFAM" id="SSF55136">
    <property type="entry name" value="Probable bacterial effector-binding domain"/>
    <property type="match status" value="1"/>
</dbReference>
<sequence length="209" mass="24800">MNILLEIQNEEWGQRHFIFEGPDNLLIDVIQIIKPTEEFLKQYKQIDKGGIIMKYEIVEIKEKTLVGFKTRVKDDETMSEKISNLWEKLYSEKGAKNIKDRTNNNAIGVYYNYSNENGFEYDCLTGCEVKNKIDEIPEDMTSLEIPEGRYAKFVIFGDPVKAVGEFWYKFWEEFGKEKSDIRNYTYDFEEYIAGNHYENMEIHIYISIK</sequence>
<name>A0A7U6LA59_9FUSO</name>
<dbReference type="KEGG" id="lwd:JCM16777_0716"/>
<evidence type="ECO:0000313" key="3">
    <source>
        <dbReference type="Proteomes" id="UP000321943"/>
    </source>
</evidence>
<evidence type="ECO:0000313" key="2">
    <source>
        <dbReference type="EMBL" id="BBM42467.1"/>
    </source>
</evidence>
<gene>
    <name evidence="2" type="ORF">JCM16777_0716</name>
</gene>
<evidence type="ECO:0000259" key="1">
    <source>
        <dbReference type="SMART" id="SM00871"/>
    </source>
</evidence>
<dbReference type="Gene3D" id="3.30.720.110">
    <property type="match status" value="1"/>
</dbReference>
<dbReference type="SMART" id="SM00871">
    <property type="entry name" value="AraC_E_bind"/>
    <property type="match status" value="1"/>
</dbReference>